<evidence type="ECO:0000256" key="10">
    <source>
        <dbReference type="ARBA" id="ARBA00023125"/>
    </source>
</evidence>
<comment type="function">
    <text evidence="12 13">RNA polymerase that catalyzes the synthesis of short RNA molecules used as primers for DNA polymerase during DNA replication.</text>
</comment>
<keyword evidence="8 12" id="KW-0862">Zinc</keyword>
<comment type="similarity">
    <text evidence="12 13">Belongs to the DnaG primase family.</text>
</comment>
<keyword evidence="4 12" id="KW-0548">Nucleotidyltransferase</keyword>
<dbReference type="RefSeq" id="WP_343130095.1">
    <property type="nucleotide sequence ID" value="NZ_JBCITK010000001.1"/>
</dbReference>
<proteinExistence type="inferred from homology"/>
<evidence type="ECO:0000256" key="1">
    <source>
        <dbReference type="ARBA" id="ARBA00022478"/>
    </source>
</evidence>
<dbReference type="InterPro" id="IPR013264">
    <property type="entry name" value="DNAG_N"/>
</dbReference>
<dbReference type="HAMAP" id="MF_00974">
    <property type="entry name" value="DNA_primase_DnaG"/>
    <property type="match status" value="1"/>
</dbReference>
<evidence type="ECO:0000256" key="7">
    <source>
        <dbReference type="ARBA" id="ARBA00022771"/>
    </source>
</evidence>
<comment type="subunit">
    <text evidence="12">Monomer. Interacts with DnaB.</text>
</comment>
<dbReference type="InterPro" id="IPR034151">
    <property type="entry name" value="TOPRIM_DnaG_bac"/>
</dbReference>
<feature type="zinc finger region" description="CHC2-type" evidence="12">
    <location>
        <begin position="40"/>
        <end position="64"/>
    </location>
</feature>
<evidence type="ECO:0000256" key="11">
    <source>
        <dbReference type="ARBA" id="ARBA00023163"/>
    </source>
</evidence>
<keyword evidence="3 12" id="KW-0808">Transferase</keyword>
<evidence type="ECO:0000256" key="5">
    <source>
        <dbReference type="ARBA" id="ARBA00022705"/>
    </source>
</evidence>
<evidence type="ECO:0000256" key="2">
    <source>
        <dbReference type="ARBA" id="ARBA00022515"/>
    </source>
</evidence>
<dbReference type="Gene3D" id="3.90.580.10">
    <property type="entry name" value="Zinc finger, CHC2-type domain"/>
    <property type="match status" value="1"/>
</dbReference>
<dbReference type="SMART" id="SM00400">
    <property type="entry name" value="ZnF_CHCC"/>
    <property type="match status" value="1"/>
</dbReference>
<dbReference type="InterPro" id="IPR037068">
    <property type="entry name" value="DNA_primase_core_N_sf"/>
</dbReference>
<keyword evidence="7 12" id="KW-0863">Zinc-finger</keyword>
<dbReference type="PANTHER" id="PTHR30313">
    <property type="entry name" value="DNA PRIMASE"/>
    <property type="match status" value="1"/>
</dbReference>
<organism evidence="15 16">
    <name type="scientific">Alkalicoccobacillus gibsonii</name>
    <dbReference type="NCBI Taxonomy" id="79881"/>
    <lineage>
        <taxon>Bacteria</taxon>
        <taxon>Bacillati</taxon>
        <taxon>Bacillota</taxon>
        <taxon>Bacilli</taxon>
        <taxon>Bacillales</taxon>
        <taxon>Bacillaceae</taxon>
        <taxon>Alkalicoccobacillus</taxon>
    </lineage>
</organism>
<reference evidence="15 16" key="1">
    <citation type="submission" date="2024-03" db="EMBL/GenBank/DDBJ databases">
        <title>Bacilli Hybrid Assemblies.</title>
        <authorList>
            <person name="Kovac J."/>
        </authorList>
    </citation>
    <scope>NUCLEOTIDE SEQUENCE [LARGE SCALE GENOMIC DNA]</scope>
    <source>
        <strain evidence="15 16">FSL R7-0666</strain>
    </source>
</reference>
<dbReference type="PROSITE" id="PS50880">
    <property type="entry name" value="TOPRIM"/>
    <property type="match status" value="1"/>
</dbReference>
<keyword evidence="16" id="KW-1185">Reference proteome</keyword>
<dbReference type="InterPro" id="IPR036185">
    <property type="entry name" value="DNA_heli_DnaB-like_N_sf"/>
</dbReference>
<dbReference type="NCBIfam" id="TIGR01391">
    <property type="entry name" value="dnaG"/>
    <property type="match status" value="1"/>
</dbReference>
<dbReference type="Pfam" id="PF10410">
    <property type="entry name" value="DnaB_bind"/>
    <property type="match status" value="1"/>
</dbReference>
<dbReference type="CDD" id="cd03364">
    <property type="entry name" value="TOPRIM_DnaG_primases"/>
    <property type="match status" value="1"/>
</dbReference>
<dbReference type="SMART" id="SM00493">
    <property type="entry name" value="TOPRIM"/>
    <property type="match status" value="1"/>
</dbReference>
<dbReference type="InterPro" id="IPR006171">
    <property type="entry name" value="TOPRIM_dom"/>
</dbReference>
<dbReference type="EMBL" id="JBCITK010000001">
    <property type="protein sequence ID" value="MEN0643112.1"/>
    <property type="molecule type" value="Genomic_DNA"/>
</dbReference>
<dbReference type="InterPro" id="IPR016136">
    <property type="entry name" value="DNA_helicase_N/primase_C"/>
</dbReference>
<dbReference type="PANTHER" id="PTHR30313:SF2">
    <property type="entry name" value="DNA PRIMASE"/>
    <property type="match status" value="1"/>
</dbReference>
<evidence type="ECO:0000256" key="12">
    <source>
        <dbReference type="HAMAP-Rule" id="MF_00974"/>
    </source>
</evidence>
<protein>
    <recommendedName>
        <fullName evidence="12 13">DNA primase</fullName>
        <ecNumber evidence="12">2.7.7.101</ecNumber>
    </recommendedName>
</protein>
<dbReference type="InterPro" id="IPR006295">
    <property type="entry name" value="DNA_primase_DnaG"/>
</dbReference>
<dbReference type="Gene3D" id="1.10.860.10">
    <property type="entry name" value="DNAb Helicase, Chain A"/>
    <property type="match status" value="1"/>
</dbReference>
<feature type="domain" description="Toprim" evidence="14">
    <location>
        <begin position="262"/>
        <end position="343"/>
    </location>
</feature>
<evidence type="ECO:0000313" key="16">
    <source>
        <dbReference type="Proteomes" id="UP001418796"/>
    </source>
</evidence>
<dbReference type="Gene3D" id="3.90.980.10">
    <property type="entry name" value="DNA primase, catalytic core, N-terminal domain"/>
    <property type="match status" value="1"/>
</dbReference>
<dbReference type="Pfam" id="PF08275">
    <property type="entry name" value="DNAG_N"/>
    <property type="match status" value="1"/>
</dbReference>
<sequence>MSTRIPDETIEQIRKSSDIVDVISQYVQLKKQGKQYTGLCPFHGEKSPSFSVSPEKQVYHCFGCGAGGNVFTFLREHEGYSFTDSVKYLADLASIPLPETVYQSSGGTASENRNTQLYKGHVEAAVFYHRVFTLTDEGKPGREYAANREFTKDQIDQFQIGFAPIGWENLSTFLQKKGFNPKDLVEAGLLAEREQSDGVYDRFRSRLMFPIWDAQGKVVGFSGRLVGEGKPKYLNSPETPIFQKNKLLYGLHLARAQIRKSNVAVLFEGAADVVAAWGAGVTNGVATLGTALTPEHAKILRRNAETVLICYDSDQAGQSAAFRSASVLEQAGCIVSIANMPVDLDPDDYIKRYGAEQFQTDVIGNGQTVMAFKMKYLRQEKNLQDEGERMVYIEEVLQELAKLPRAIERDHYLRQIADEFSLSLDVLKQEQYRMYKESKTTYTANENLEKQVVRKPRQLKHKKLLPAYQNAERMLLVHMMNDEELAWRIQERLGSAFNVDEHQALYAYLLAYYGKGNEASPREFLQSIEDAGIVRLASELSAMTVNVDCSDEELEDYVKQIENYPKRVLIEQKEVESKLEQDPIAQARLLIEIQQLKRELS</sequence>
<evidence type="ECO:0000256" key="9">
    <source>
        <dbReference type="ARBA" id="ARBA00022842"/>
    </source>
</evidence>
<dbReference type="SUPFAM" id="SSF48024">
    <property type="entry name" value="N-terminal domain of DnaB helicase"/>
    <property type="match status" value="1"/>
</dbReference>
<dbReference type="Pfam" id="PF01807">
    <property type="entry name" value="Zn_ribbon_DnaG"/>
    <property type="match status" value="1"/>
</dbReference>
<dbReference type="InterPro" id="IPR002694">
    <property type="entry name" value="Znf_CHC2"/>
</dbReference>
<dbReference type="EC" id="2.7.7.101" evidence="12"/>
<evidence type="ECO:0000256" key="4">
    <source>
        <dbReference type="ARBA" id="ARBA00022695"/>
    </source>
</evidence>
<evidence type="ECO:0000259" key="14">
    <source>
        <dbReference type="PROSITE" id="PS50880"/>
    </source>
</evidence>
<dbReference type="SUPFAM" id="SSF56731">
    <property type="entry name" value="DNA primase core"/>
    <property type="match status" value="1"/>
</dbReference>
<keyword evidence="6 12" id="KW-0479">Metal-binding</keyword>
<name>A0ABU9VHM0_9BACI</name>
<dbReference type="InterPro" id="IPR036977">
    <property type="entry name" value="DNA_primase_Znf_CHC2"/>
</dbReference>
<dbReference type="Gene3D" id="3.40.1360.10">
    <property type="match status" value="1"/>
</dbReference>
<dbReference type="InterPro" id="IPR030846">
    <property type="entry name" value="DnaG_bac"/>
</dbReference>
<gene>
    <name evidence="12 15" type="primary">dnaG</name>
    <name evidence="15" type="ORF">MKY91_08125</name>
</gene>
<evidence type="ECO:0000313" key="15">
    <source>
        <dbReference type="EMBL" id="MEN0643112.1"/>
    </source>
</evidence>
<comment type="caution">
    <text evidence="15">The sequence shown here is derived from an EMBL/GenBank/DDBJ whole genome shotgun (WGS) entry which is preliminary data.</text>
</comment>
<comment type="domain">
    <text evidence="12">Contains an N-terminal zinc-binding domain, a central core domain that contains the primase activity, and a C-terminal DnaB-binding domain.</text>
</comment>
<dbReference type="InterPro" id="IPR050219">
    <property type="entry name" value="DnaG_primase"/>
</dbReference>
<evidence type="ECO:0000256" key="6">
    <source>
        <dbReference type="ARBA" id="ARBA00022723"/>
    </source>
</evidence>
<accession>A0ABU9VHM0</accession>
<comment type="catalytic activity">
    <reaction evidence="12">
        <text>ssDNA + n NTP = ssDNA/pppN(pN)n-1 hybrid + (n-1) diphosphate.</text>
        <dbReference type="EC" id="2.7.7.101"/>
    </reaction>
</comment>
<keyword evidence="9" id="KW-0460">Magnesium</keyword>
<keyword evidence="1 12" id="KW-0240">DNA-directed RNA polymerase</keyword>
<keyword evidence="10 12" id="KW-0238">DNA-binding</keyword>
<comment type="cofactor">
    <cofactor evidence="12 13">
        <name>Zn(2+)</name>
        <dbReference type="ChEBI" id="CHEBI:29105"/>
    </cofactor>
    <text evidence="12 13">Binds 1 zinc ion per monomer.</text>
</comment>
<dbReference type="Pfam" id="PF13155">
    <property type="entry name" value="Toprim_2"/>
    <property type="match status" value="1"/>
</dbReference>
<evidence type="ECO:0000256" key="13">
    <source>
        <dbReference type="PIRNR" id="PIRNR002811"/>
    </source>
</evidence>
<dbReference type="Proteomes" id="UP001418796">
    <property type="component" value="Unassembled WGS sequence"/>
</dbReference>
<evidence type="ECO:0000256" key="3">
    <source>
        <dbReference type="ARBA" id="ARBA00022679"/>
    </source>
</evidence>
<evidence type="ECO:0000256" key="8">
    <source>
        <dbReference type="ARBA" id="ARBA00022833"/>
    </source>
</evidence>
<keyword evidence="2 12" id="KW-0639">Primosome</keyword>
<keyword evidence="5 12" id="KW-0235">DNA replication</keyword>
<dbReference type="InterPro" id="IPR019475">
    <property type="entry name" value="DNA_primase_DnaB-bd"/>
</dbReference>
<keyword evidence="11 12" id="KW-0804">Transcription</keyword>
<dbReference type="SUPFAM" id="SSF57783">
    <property type="entry name" value="Zinc beta-ribbon"/>
    <property type="match status" value="1"/>
</dbReference>
<dbReference type="PIRSF" id="PIRSF002811">
    <property type="entry name" value="DnaG"/>
    <property type="match status" value="1"/>
</dbReference>